<feature type="transmembrane region" description="Helical" evidence="1">
    <location>
        <begin position="12"/>
        <end position="35"/>
    </location>
</feature>
<dbReference type="EMBL" id="CM029038">
    <property type="protein sequence ID" value="KAG2649963.1"/>
    <property type="molecule type" value="Genomic_DNA"/>
</dbReference>
<sequence>MDSLTPFRMGFVVIVDMLLVLLVLVHDMLLMMLLLDLLLDLRETVAFLLVVEPVLLLDWLFRGRFPRVFQVLLIQTSICIMLTLMLQVNNMGNLLLTLFLQVTSLPIVS</sequence>
<protein>
    <submittedName>
        <fullName evidence="2">Uncharacterized protein</fullName>
    </submittedName>
</protein>
<reference evidence="2" key="1">
    <citation type="submission" date="2020-05" db="EMBL/GenBank/DDBJ databases">
        <title>WGS assembly of Panicum virgatum.</title>
        <authorList>
            <person name="Lovell J.T."/>
            <person name="Jenkins J."/>
            <person name="Shu S."/>
            <person name="Juenger T.E."/>
            <person name="Schmutz J."/>
        </authorList>
    </citation>
    <scope>NUCLEOTIDE SEQUENCE</scope>
    <source>
        <strain evidence="2">AP13</strain>
    </source>
</reference>
<keyword evidence="1" id="KW-0472">Membrane</keyword>
<gene>
    <name evidence="2" type="ORF">PVAP13_1NG149076</name>
</gene>
<name>A0A8T0WYH8_PANVG</name>
<dbReference type="Proteomes" id="UP000823388">
    <property type="component" value="Chromosome 1N"/>
</dbReference>
<evidence type="ECO:0000313" key="2">
    <source>
        <dbReference type="EMBL" id="KAG2649963.1"/>
    </source>
</evidence>
<organism evidence="2 3">
    <name type="scientific">Panicum virgatum</name>
    <name type="common">Blackwell switchgrass</name>
    <dbReference type="NCBI Taxonomy" id="38727"/>
    <lineage>
        <taxon>Eukaryota</taxon>
        <taxon>Viridiplantae</taxon>
        <taxon>Streptophyta</taxon>
        <taxon>Embryophyta</taxon>
        <taxon>Tracheophyta</taxon>
        <taxon>Spermatophyta</taxon>
        <taxon>Magnoliopsida</taxon>
        <taxon>Liliopsida</taxon>
        <taxon>Poales</taxon>
        <taxon>Poaceae</taxon>
        <taxon>PACMAD clade</taxon>
        <taxon>Panicoideae</taxon>
        <taxon>Panicodae</taxon>
        <taxon>Paniceae</taxon>
        <taxon>Panicinae</taxon>
        <taxon>Panicum</taxon>
        <taxon>Panicum sect. Hiantes</taxon>
    </lineage>
</organism>
<dbReference type="AlphaFoldDB" id="A0A8T0WYH8"/>
<comment type="caution">
    <text evidence="2">The sequence shown here is derived from an EMBL/GenBank/DDBJ whole genome shotgun (WGS) entry which is preliminary data.</text>
</comment>
<accession>A0A8T0WYH8</accession>
<evidence type="ECO:0000256" key="1">
    <source>
        <dbReference type="SAM" id="Phobius"/>
    </source>
</evidence>
<feature type="transmembrane region" description="Helical" evidence="1">
    <location>
        <begin position="68"/>
        <end position="88"/>
    </location>
</feature>
<feature type="transmembrane region" description="Helical" evidence="1">
    <location>
        <begin position="41"/>
        <end position="61"/>
    </location>
</feature>
<keyword evidence="1" id="KW-0812">Transmembrane</keyword>
<proteinExistence type="predicted"/>
<keyword evidence="1" id="KW-1133">Transmembrane helix</keyword>
<evidence type="ECO:0000313" key="3">
    <source>
        <dbReference type="Proteomes" id="UP000823388"/>
    </source>
</evidence>
<keyword evidence="3" id="KW-1185">Reference proteome</keyword>